<keyword evidence="3" id="KW-1185">Reference proteome</keyword>
<sequence>MVDGVSDPRLSSAQPATPSAATDNSATTVVRRVMVVTFPTPTGLETPPEVVGVPWCTATMPKTPLKVGDDITARRLDTITGTTVSVPDSDHLVHLQFRRFAGCPICHLHVRSLARRHDEIVAAGVSEVVMFHSTAESLREYQADLPFAVVADPEKTLYRQFGVESSLASVLHPSAWWAAARGVRQQRSLRAGMGPGEDHLGKPADFLISPQGVLLAAKYGAHADDQWSVDEIIGLAARFGAGS</sequence>
<evidence type="ECO:0000313" key="2">
    <source>
        <dbReference type="EMBL" id="BBX51585.1"/>
    </source>
</evidence>
<dbReference type="Gene3D" id="3.40.30.10">
    <property type="entry name" value="Glutaredoxin"/>
    <property type="match status" value="1"/>
</dbReference>
<name>A0A6N4V9Q3_9MYCO</name>
<dbReference type="EMBL" id="AP022570">
    <property type="protein sequence ID" value="BBX51585.1"/>
    <property type="molecule type" value="Genomic_DNA"/>
</dbReference>
<dbReference type="Pfam" id="PF13911">
    <property type="entry name" value="AhpC-TSA_2"/>
    <property type="match status" value="1"/>
</dbReference>
<dbReference type="SUPFAM" id="SSF52833">
    <property type="entry name" value="Thioredoxin-like"/>
    <property type="match status" value="1"/>
</dbReference>
<reference evidence="2 3" key="1">
    <citation type="journal article" date="2019" name="Emerg. Microbes Infect.">
        <title>Comprehensive subspecies identification of 175 nontuberculous mycobacteria species based on 7547 genomic profiles.</title>
        <authorList>
            <person name="Matsumoto Y."/>
            <person name="Kinjo T."/>
            <person name="Motooka D."/>
            <person name="Nabeya D."/>
            <person name="Jung N."/>
            <person name="Uechi K."/>
            <person name="Horii T."/>
            <person name="Iida T."/>
            <person name="Fujita J."/>
            <person name="Nakamura S."/>
        </authorList>
    </citation>
    <scope>NUCLEOTIDE SEQUENCE [LARGE SCALE GENOMIC DNA]</scope>
    <source>
        <strain evidence="2 3">JCM 12603</strain>
    </source>
</reference>
<dbReference type="AlphaFoldDB" id="A0A6N4V9Q3"/>
<protein>
    <submittedName>
        <fullName evidence="2">Uncharacterized protein</fullName>
    </submittedName>
</protein>
<dbReference type="CDD" id="cd02970">
    <property type="entry name" value="PRX_like2"/>
    <property type="match status" value="1"/>
</dbReference>
<feature type="region of interest" description="Disordered" evidence="1">
    <location>
        <begin position="1"/>
        <end position="25"/>
    </location>
</feature>
<gene>
    <name evidence="2" type="ORF">MPOR_26110</name>
</gene>
<accession>A0A6N4V9Q3</accession>
<proteinExistence type="predicted"/>
<dbReference type="InterPro" id="IPR036249">
    <property type="entry name" value="Thioredoxin-like_sf"/>
</dbReference>
<evidence type="ECO:0000313" key="3">
    <source>
        <dbReference type="Proteomes" id="UP000466785"/>
    </source>
</evidence>
<evidence type="ECO:0000256" key="1">
    <source>
        <dbReference type="SAM" id="MobiDB-lite"/>
    </source>
</evidence>
<dbReference type="Proteomes" id="UP000466785">
    <property type="component" value="Chromosome"/>
</dbReference>
<feature type="compositionally biased region" description="Low complexity" evidence="1">
    <location>
        <begin position="11"/>
        <end position="25"/>
    </location>
</feature>
<organism evidence="2 3">
    <name type="scientific">Mycolicibacterium poriferae</name>
    <dbReference type="NCBI Taxonomy" id="39694"/>
    <lineage>
        <taxon>Bacteria</taxon>
        <taxon>Bacillati</taxon>
        <taxon>Actinomycetota</taxon>
        <taxon>Actinomycetes</taxon>
        <taxon>Mycobacteriales</taxon>
        <taxon>Mycobacteriaceae</taxon>
        <taxon>Mycolicibacterium</taxon>
    </lineage>
</organism>
<dbReference type="InterPro" id="IPR032801">
    <property type="entry name" value="PXL2A/B/C"/>
</dbReference>
<dbReference type="KEGG" id="mpof:MPOR_26110"/>